<evidence type="ECO:0000313" key="3">
    <source>
        <dbReference type="EMBL" id="TGZ61554.1"/>
    </source>
</evidence>
<reference evidence="3 4" key="1">
    <citation type="journal article" date="2019" name="BMC Genomics">
        <title>New insights from Opisthorchis felineus genome: update on genomics of the epidemiologically important liver flukes.</title>
        <authorList>
            <person name="Ershov N.I."/>
            <person name="Mordvinov V.A."/>
            <person name="Prokhortchouk E.B."/>
            <person name="Pakharukova M.Y."/>
            <person name="Gunbin K.V."/>
            <person name="Ustyantsev K."/>
            <person name="Genaev M.A."/>
            <person name="Blinov A.G."/>
            <person name="Mazur A."/>
            <person name="Boulygina E."/>
            <person name="Tsygankova S."/>
            <person name="Khrameeva E."/>
            <person name="Chekanov N."/>
            <person name="Fan G."/>
            <person name="Xiao A."/>
            <person name="Zhang H."/>
            <person name="Xu X."/>
            <person name="Yang H."/>
            <person name="Solovyev V."/>
            <person name="Lee S.M."/>
            <person name="Liu X."/>
            <person name="Afonnikov D.A."/>
            <person name="Skryabin K.G."/>
        </authorList>
    </citation>
    <scope>NUCLEOTIDE SEQUENCE [LARGE SCALE GENOMIC DNA]</scope>
    <source>
        <strain evidence="3">AK-0245</strain>
        <tissue evidence="3">Whole organism</tissue>
    </source>
</reference>
<gene>
    <name evidence="3" type="ORF">CRM22_007935</name>
</gene>
<evidence type="ECO:0000256" key="1">
    <source>
        <dbReference type="SAM" id="Coils"/>
    </source>
</evidence>
<dbReference type="EMBL" id="SJOL01007915">
    <property type="protein sequence ID" value="TGZ61554.1"/>
    <property type="molecule type" value="Genomic_DNA"/>
</dbReference>
<comment type="caution">
    <text evidence="3">The sequence shown here is derived from an EMBL/GenBank/DDBJ whole genome shotgun (WGS) entry which is preliminary data.</text>
</comment>
<feature type="coiled-coil region" evidence="1">
    <location>
        <begin position="495"/>
        <end position="533"/>
    </location>
</feature>
<feature type="region of interest" description="Disordered" evidence="2">
    <location>
        <begin position="470"/>
        <end position="492"/>
    </location>
</feature>
<protein>
    <submittedName>
        <fullName evidence="3">Uncharacterized protein</fullName>
    </submittedName>
</protein>
<organism evidence="3 4">
    <name type="scientific">Opisthorchis felineus</name>
    <dbReference type="NCBI Taxonomy" id="147828"/>
    <lineage>
        <taxon>Eukaryota</taxon>
        <taxon>Metazoa</taxon>
        <taxon>Spiralia</taxon>
        <taxon>Lophotrochozoa</taxon>
        <taxon>Platyhelminthes</taxon>
        <taxon>Trematoda</taxon>
        <taxon>Digenea</taxon>
        <taxon>Opisthorchiida</taxon>
        <taxon>Opisthorchiata</taxon>
        <taxon>Opisthorchiidae</taxon>
        <taxon>Opisthorchis</taxon>
    </lineage>
</organism>
<feature type="compositionally biased region" description="Basic and acidic residues" evidence="2">
    <location>
        <begin position="844"/>
        <end position="861"/>
    </location>
</feature>
<dbReference type="Proteomes" id="UP000308267">
    <property type="component" value="Unassembled WGS sequence"/>
</dbReference>
<evidence type="ECO:0000313" key="4">
    <source>
        <dbReference type="Proteomes" id="UP000308267"/>
    </source>
</evidence>
<dbReference type="AlphaFoldDB" id="A0A4V3SDQ4"/>
<proteinExistence type="predicted"/>
<dbReference type="OrthoDB" id="6253705at2759"/>
<sequence>MTSPHTRKSTSRLPWLPLALTSLSRNEGLHGIRIRPDNINLPLVKPQPKKDCTGNRCRPLPITYTTRRGELFLYPSTMEADPWDMKVTPTQLKILADVSYKRSAIKEAQNYRKTRMGDRWILTGNLKRNLEFPENWVSPGRETVPQYAIEWGLSIGEFLKEYRRGDAHNNASKPVSNGENSFPPLNCIETLQPIERTSYKRINYRSLRDFVKNSRKYNRFDWTTKNERNIVEAQGGFHNQRKNFELPPLEINSSNSSNLEDSSRLMSRSSLISDQISFMDGRWESTTTENEDFALKSIKSDEESDWTNNSTSLSQADMLFHPQPTCQKNSSGVIQKRNKAVAFHRAQININALCPESVVNVSDEPSGTTQHQQRQQPLSPSMGTVNTITVTTCPSSRWSRATPNQTQTHPLSPNRTTPISEPSRKAMQTSLLETAKLLLSESSKLESVPLARDPNLRHFVTDQMVCGGDAGLTGADHEETGRVRNNRERRRQHEANELHKQIEALNSTIERLIERTKEKAEVLNNVIQDTLKQIKMICVQRETNRRHKMKEKRQITRALFLRHFRDRQTRKRRLRLKLGLNNIRLQRNHLGPIPASLASKEQDESDALKKWEANEDKRDEAENALAVKQEEEAAVKATSKLKWLKEVTNAHLKHLEEFLKVTNPQESDDATSNINDSSLEFQLPVLRSRHYRLVTLLHKYGITAEDEEKISSNTCQSLLDSKSVSATIALRNLWADLAGDKLCRMQRAALGQFERLIQQGCRSPLARSLLSPTTKQQRQWRREAAILQHFGKVISGKHFSYFDFWPAPVVESSDEGESNTSDNSSDGPRKLERLPTVSAGPGKGEARRPQDSRKQKNEIVKKQNNGRQNIRAF</sequence>
<keyword evidence="1" id="KW-0175">Coiled coil</keyword>
<feature type="compositionally biased region" description="Basic and acidic residues" evidence="2">
    <location>
        <begin position="475"/>
        <end position="492"/>
    </location>
</feature>
<evidence type="ECO:0000256" key="2">
    <source>
        <dbReference type="SAM" id="MobiDB-lite"/>
    </source>
</evidence>
<keyword evidence="4" id="KW-1185">Reference proteome</keyword>
<feature type="region of interest" description="Disordered" evidence="2">
    <location>
        <begin position="812"/>
        <end position="873"/>
    </location>
</feature>
<feature type="compositionally biased region" description="Polar residues" evidence="2">
    <location>
        <begin position="862"/>
        <end position="873"/>
    </location>
</feature>
<accession>A0A4V3SDQ4</accession>
<feature type="region of interest" description="Disordered" evidence="2">
    <location>
        <begin position="361"/>
        <end position="422"/>
    </location>
</feature>
<feature type="compositionally biased region" description="Polar residues" evidence="2">
    <location>
        <begin position="361"/>
        <end position="420"/>
    </location>
</feature>
<name>A0A4V3SDQ4_OPIFE</name>